<accession>A0A4S4KFN3</accession>
<evidence type="ECO:0000313" key="2">
    <source>
        <dbReference type="Proteomes" id="UP000309038"/>
    </source>
</evidence>
<evidence type="ECO:0000313" key="1">
    <source>
        <dbReference type="EMBL" id="THG96985.1"/>
    </source>
</evidence>
<reference evidence="1 2" key="1">
    <citation type="submission" date="2019-02" db="EMBL/GenBank/DDBJ databases">
        <title>Genome sequencing of the rare red list fungi Phlebia centrifuga.</title>
        <authorList>
            <person name="Buettner E."/>
            <person name="Kellner H."/>
        </authorList>
    </citation>
    <scope>NUCLEOTIDE SEQUENCE [LARGE SCALE GENOMIC DNA]</scope>
    <source>
        <strain evidence="1 2">DSM 108282</strain>
    </source>
</reference>
<comment type="caution">
    <text evidence="1">The sequence shown here is derived from an EMBL/GenBank/DDBJ whole genome shotgun (WGS) entry which is preliminary data.</text>
</comment>
<name>A0A4S4KFN3_9APHY</name>
<proteinExistence type="predicted"/>
<protein>
    <submittedName>
        <fullName evidence="1">Uncharacterized protein</fullName>
    </submittedName>
</protein>
<sequence>MTSINKDFAACTYEYKCKWSGKIEVEARGAVICQRYQVRSGDCKLNPIRRMKRSLLVKSN</sequence>
<gene>
    <name evidence="1" type="ORF">EW026_g4947</name>
</gene>
<dbReference type="AlphaFoldDB" id="A0A4S4KFN3"/>
<dbReference type="Proteomes" id="UP000309038">
    <property type="component" value="Unassembled WGS sequence"/>
</dbReference>
<organism evidence="1 2">
    <name type="scientific">Hermanssonia centrifuga</name>
    <dbReference type="NCBI Taxonomy" id="98765"/>
    <lineage>
        <taxon>Eukaryota</taxon>
        <taxon>Fungi</taxon>
        <taxon>Dikarya</taxon>
        <taxon>Basidiomycota</taxon>
        <taxon>Agaricomycotina</taxon>
        <taxon>Agaricomycetes</taxon>
        <taxon>Polyporales</taxon>
        <taxon>Meruliaceae</taxon>
        <taxon>Hermanssonia</taxon>
    </lineage>
</organism>
<dbReference type="EMBL" id="SGPJ01000197">
    <property type="protein sequence ID" value="THG96985.1"/>
    <property type="molecule type" value="Genomic_DNA"/>
</dbReference>
<keyword evidence="2" id="KW-1185">Reference proteome</keyword>